<reference evidence="1 2" key="1">
    <citation type="journal article" date="2014" name="Am. J. Bot.">
        <title>Genome assembly and annotation for red clover (Trifolium pratense; Fabaceae).</title>
        <authorList>
            <person name="Istvanek J."/>
            <person name="Jaros M."/>
            <person name="Krenek A."/>
            <person name="Repkova J."/>
        </authorList>
    </citation>
    <scope>NUCLEOTIDE SEQUENCE [LARGE SCALE GENOMIC DNA]</scope>
    <source>
        <strain evidence="2">cv. Tatra</strain>
        <tissue evidence="1">Young leaves</tissue>
    </source>
</reference>
<protein>
    <submittedName>
        <fullName evidence="1">Uncharacterized protein</fullName>
    </submittedName>
</protein>
<dbReference type="AlphaFoldDB" id="A0A2K3K2T3"/>
<dbReference type="Proteomes" id="UP000236291">
    <property type="component" value="Unassembled WGS sequence"/>
</dbReference>
<reference evidence="1 2" key="2">
    <citation type="journal article" date="2017" name="Front. Plant Sci.">
        <title>Gene Classification and Mining of Molecular Markers Useful in Red Clover (Trifolium pratense) Breeding.</title>
        <authorList>
            <person name="Istvanek J."/>
            <person name="Dluhosova J."/>
            <person name="Dluhos P."/>
            <person name="Patkova L."/>
            <person name="Nedelnik J."/>
            <person name="Repkova J."/>
        </authorList>
    </citation>
    <scope>NUCLEOTIDE SEQUENCE [LARGE SCALE GENOMIC DNA]</scope>
    <source>
        <strain evidence="2">cv. Tatra</strain>
        <tissue evidence="1">Young leaves</tissue>
    </source>
</reference>
<sequence length="32" mass="3810">MTLMNWIKPSASLIVWFKPMAKMKPPHLRRVT</sequence>
<evidence type="ECO:0000313" key="2">
    <source>
        <dbReference type="Proteomes" id="UP000236291"/>
    </source>
</evidence>
<gene>
    <name evidence="1" type="ORF">L195_g052011</name>
</gene>
<name>A0A2K3K2T3_TRIPR</name>
<evidence type="ECO:0000313" key="1">
    <source>
        <dbReference type="EMBL" id="PNX60598.1"/>
    </source>
</evidence>
<comment type="caution">
    <text evidence="1">The sequence shown here is derived from an EMBL/GenBank/DDBJ whole genome shotgun (WGS) entry which is preliminary data.</text>
</comment>
<proteinExistence type="predicted"/>
<dbReference type="EMBL" id="ASHM01083100">
    <property type="protein sequence ID" value="PNX60598.1"/>
    <property type="molecule type" value="Genomic_DNA"/>
</dbReference>
<accession>A0A2K3K2T3</accession>
<organism evidence="1 2">
    <name type="scientific">Trifolium pratense</name>
    <name type="common">Red clover</name>
    <dbReference type="NCBI Taxonomy" id="57577"/>
    <lineage>
        <taxon>Eukaryota</taxon>
        <taxon>Viridiplantae</taxon>
        <taxon>Streptophyta</taxon>
        <taxon>Embryophyta</taxon>
        <taxon>Tracheophyta</taxon>
        <taxon>Spermatophyta</taxon>
        <taxon>Magnoliopsida</taxon>
        <taxon>eudicotyledons</taxon>
        <taxon>Gunneridae</taxon>
        <taxon>Pentapetalae</taxon>
        <taxon>rosids</taxon>
        <taxon>fabids</taxon>
        <taxon>Fabales</taxon>
        <taxon>Fabaceae</taxon>
        <taxon>Papilionoideae</taxon>
        <taxon>50 kb inversion clade</taxon>
        <taxon>NPAAA clade</taxon>
        <taxon>Hologalegina</taxon>
        <taxon>IRL clade</taxon>
        <taxon>Trifolieae</taxon>
        <taxon>Trifolium</taxon>
    </lineage>
</organism>
<feature type="non-terminal residue" evidence="1">
    <location>
        <position position="32"/>
    </location>
</feature>